<name>A0A4R5Q815_9PROT</name>
<proteinExistence type="predicted"/>
<accession>A0A4R5Q815</accession>
<dbReference type="Proteomes" id="UP000295096">
    <property type="component" value="Unassembled WGS sequence"/>
</dbReference>
<dbReference type="RefSeq" id="WP_133292118.1">
    <property type="nucleotide sequence ID" value="NZ_SMSJ01000082.1"/>
</dbReference>
<evidence type="ECO:0000313" key="3">
    <source>
        <dbReference type="Proteomes" id="UP000295096"/>
    </source>
</evidence>
<keyword evidence="1" id="KW-0732">Signal</keyword>
<dbReference type="InterPro" id="IPR029058">
    <property type="entry name" value="AB_hydrolase_fold"/>
</dbReference>
<feature type="signal peptide" evidence="1">
    <location>
        <begin position="1"/>
        <end position="21"/>
    </location>
</feature>
<comment type="caution">
    <text evidence="2">The sequence shown here is derived from an EMBL/GenBank/DDBJ whole genome shotgun (WGS) entry which is preliminary data.</text>
</comment>
<protein>
    <recommendedName>
        <fullName evidence="4">Alpha/beta hydrolase</fullName>
    </recommendedName>
</protein>
<gene>
    <name evidence="2" type="ORF">E2C06_29270</name>
</gene>
<organism evidence="2 3">
    <name type="scientific">Dankookia rubra</name>
    <dbReference type="NCBI Taxonomy" id="1442381"/>
    <lineage>
        <taxon>Bacteria</taxon>
        <taxon>Pseudomonadati</taxon>
        <taxon>Pseudomonadota</taxon>
        <taxon>Alphaproteobacteria</taxon>
        <taxon>Acetobacterales</taxon>
        <taxon>Roseomonadaceae</taxon>
        <taxon>Dankookia</taxon>
    </lineage>
</organism>
<evidence type="ECO:0000313" key="2">
    <source>
        <dbReference type="EMBL" id="TDH59072.1"/>
    </source>
</evidence>
<evidence type="ECO:0000256" key="1">
    <source>
        <dbReference type="SAM" id="SignalP"/>
    </source>
</evidence>
<feature type="chain" id="PRO_5020510050" description="Alpha/beta hydrolase" evidence="1">
    <location>
        <begin position="22"/>
        <end position="203"/>
    </location>
</feature>
<reference evidence="2 3" key="1">
    <citation type="journal article" date="2016" name="J. Microbiol.">
        <title>Dankookia rubra gen. nov., sp. nov., an alphaproteobacterium isolated from sediment of a shallow stream.</title>
        <authorList>
            <person name="Kim W.H."/>
            <person name="Kim D.H."/>
            <person name="Kang K."/>
            <person name="Ahn T.Y."/>
        </authorList>
    </citation>
    <scope>NUCLEOTIDE SEQUENCE [LARGE SCALE GENOMIC DNA]</scope>
    <source>
        <strain evidence="2 3">JCM30602</strain>
    </source>
</reference>
<dbReference type="AlphaFoldDB" id="A0A4R5Q815"/>
<sequence>MRFVPCLALLLGLLLPRPAAAEDPVWREALWLQPPGADAPFPVLLALPLGWQPGDAAVVLLPDPEAPVPLRYRAIQALLAAEALVVELDTLAAGAEIPGVPPYPPLSPAAQPAALRDALLRLRTEIGAGLLVVLGFGQAGPVALEVAAEPGVAAAIALGDQPRYLAGAPPPPAEHWPLRAGLLCAALAGAGATPGDCRAGLLP</sequence>
<keyword evidence="3" id="KW-1185">Reference proteome</keyword>
<dbReference type="SUPFAM" id="SSF53474">
    <property type="entry name" value="alpha/beta-Hydrolases"/>
    <property type="match status" value="1"/>
</dbReference>
<dbReference type="EMBL" id="SMSJ01000082">
    <property type="protein sequence ID" value="TDH59072.1"/>
    <property type="molecule type" value="Genomic_DNA"/>
</dbReference>
<evidence type="ECO:0008006" key="4">
    <source>
        <dbReference type="Google" id="ProtNLM"/>
    </source>
</evidence>